<dbReference type="AlphaFoldDB" id="A0A5E4MP35"/>
<evidence type="ECO:0000313" key="1">
    <source>
        <dbReference type="EMBL" id="VVC32091.1"/>
    </source>
</evidence>
<name>A0A5E4MP35_9HEMI</name>
<proteinExistence type="predicted"/>
<dbReference type="Proteomes" id="UP000325440">
    <property type="component" value="Unassembled WGS sequence"/>
</dbReference>
<organism evidence="1 2">
    <name type="scientific">Cinara cedri</name>
    <dbReference type="NCBI Taxonomy" id="506608"/>
    <lineage>
        <taxon>Eukaryota</taxon>
        <taxon>Metazoa</taxon>
        <taxon>Ecdysozoa</taxon>
        <taxon>Arthropoda</taxon>
        <taxon>Hexapoda</taxon>
        <taxon>Insecta</taxon>
        <taxon>Pterygota</taxon>
        <taxon>Neoptera</taxon>
        <taxon>Paraneoptera</taxon>
        <taxon>Hemiptera</taxon>
        <taxon>Sternorrhyncha</taxon>
        <taxon>Aphidomorpha</taxon>
        <taxon>Aphidoidea</taxon>
        <taxon>Aphididae</taxon>
        <taxon>Lachninae</taxon>
        <taxon>Cinara</taxon>
    </lineage>
</organism>
<sequence length="200" mass="23309">MPNFEENKSAHCKTIFKQTFKFTKSVPEQRLSPEGFLIRDCGCVMRFLPNLDNKLNKIKLQPSPSSTIKNQNTKNNTLTVQKPTNLNQTKITSTEMNNTKNIGKKIYFDKFERKRSCNFQPTSLYRSTFWMEPRVVPVKYTTEVNFDLDSSIKRFTEQIDLQMKLVPCPYIQQIGTTTRYKTTIETKIQPAYTLPLDTTI</sequence>
<protein>
    <submittedName>
        <fullName evidence="1">Uncharacterized protein</fullName>
    </submittedName>
</protein>
<accession>A0A5E4MP35</accession>
<reference evidence="1 2" key="1">
    <citation type="submission" date="2019-08" db="EMBL/GenBank/DDBJ databases">
        <authorList>
            <person name="Alioto T."/>
            <person name="Alioto T."/>
            <person name="Gomez Garrido J."/>
        </authorList>
    </citation>
    <scope>NUCLEOTIDE SEQUENCE [LARGE SCALE GENOMIC DNA]</scope>
</reference>
<gene>
    <name evidence="1" type="ORF">CINCED_3A001968</name>
</gene>
<keyword evidence="2" id="KW-1185">Reference proteome</keyword>
<evidence type="ECO:0000313" key="2">
    <source>
        <dbReference type="Proteomes" id="UP000325440"/>
    </source>
</evidence>
<dbReference type="EMBL" id="CABPRJ010000953">
    <property type="protein sequence ID" value="VVC32091.1"/>
    <property type="molecule type" value="Genomic_DNA"/>
</dbReference>
<dbReference type="OrthoDB" id="6589089at2759"/>